<evidence type="ECO:0000256" key="4">
    <source>
        <dbReference type="ARBA" id="ARBA00022692"/>
    </source>
</evidence>
<feature type="transmembrane region" description="Helical" evidence="7">
    <location>
        <begin position="181"/>
        <end position="201"/>
    </location>
</feature>
<evidence type="ECO:0000256" key="5">
    <source>
        <dbReference type="ARBA" id="ARBA00022989"/>
    </source>
</evidence>
<organism evidence="9 10">
    <name type="scientific">Rhizoctonia solani</name>
    <dbReference type="NCBI Taxonomy" id="456999"/>
    <lineage>
        <taxon>Eukaryota</taxon>
        <taxon>Fungi</taxon>
        <taxon>Dikarya</taxon>
        <taxon>Basidiomycota</taxon>
        <taxon>Agaricomycotina</taxon>
        <taxon>Agaricomycetes</taxon>
        <taxon>Cantharellales</taxon>
        <taxon>Ceratobasidiaceae</taxon>
        <taxon>Rhizoctonia</taxon>
    </lineage>
</organism>
<dbReference type="SUPFAM" id="SSF103473">
    <property type="entry name" value="MFS general substrate transporter"/>
    <property type="match status" value="1"/>
</dbReference>
<dbReference type="InterPro" id="IPR011701">
    <property type="entry name" value="MFS"/>
</dbReference>
<feature type="transmembrane region" description="Helical" evidence="7">
    <location>
        <begin position="416"/>
        <end position="435"/>
    </location>
</feature>
<dbReference type="PROSITE" id="PS50850">
    <property type="entry name" value="MFS"/>
    <property type="match status" value="1"/>
</dbReference>
<dbReference type="PANTHER" id="PTHR23514">
    <property type="entry name" value="BYPASS OF STOP CODON PROTEIN 6"/>
    <property type="match status" value="1"/>
</dbReference>
<feature type="transmembrane region" description="Helical" evidence="7">
    <location>
        <begin position="328"/>
        <end position="346"/>
    </location>
</feature>
<feature type="domain" description="Major facilitator superfamily (MFS) profile" evidence="8">
    <location>
        <begin position="263"/>
        <end position="444"/>
    </location>
</feature>
<feature type="transmembrane region" description="Helical" evidence="7">
    <location>
        <begin position="295"/>
        <end position="316"/>
    </location>
</feature>
<comment type="caution">
    <text evidence="9">The sequence shown here is derived from an EMBL/GenBank/DDBJ whole genome shotgun (WGS) entry which is preliminary data.</text>
</comment>
<dbReference type="AlphaFoldDB" id="A0A8H2X7K8"/>
<evidence type="ECO:0000256" key="2">
    <source>
        <dbReference type="ARBA" id="ARBA00008335"/>
    </source>
</evidence>
<dbReference type="GO" id="GO:0016020">
    <property type="term" value="C:membrane"/>
    <property type="evidence" value="ECO:0007669"/>
    <property type="project" value="TreeGrafter"/>
</dbReference>
<keyword evidence="3" id="KW-0813">Transport</keyword>
<reference evidence="9" key="1">
    <citation type="submission" date="2021-01" db="EMBL/GenBank/DDBJ databases">
        <authorList>
            <person name="Kaushik A."/>
        </authorList>
    </citation>
    <scope>NUCLEOTIDE SEQUENCE</scope>
    <source>
        <strain evidence="9">AG1-1A</strain>
    </source>
</reference>
<evidence type="ECO:0000259" key="8">
    <source>
        <dbReference type="PROSITE" id="PS50850"/>
    </source>
</evidence>
<evidence type="ECO:0000256" key="1">
    <source>
        <dbReference type="ARBA" id="ARBA00004127"/>
    </source>
</evidence>
<dbReference type="GO" id="GO:0022857">
    <property type="term" value="F:transmembrane transporter activity"/>
    <property type="evidence" value="ECO:0007669"/>
    <property type="project" value="InterPro"/>
</dbReference>
<feature type="transmembrane region" description="Helical" evidence="7">
    <location>
        <begin position="207"/>
        <end position="228"/>
    </location>
</feature>
<protein>
    <recommendedName>
        <fullName evidence="8">Major facilitator superfamily (MFS) profile domain-containing protein</fullName>
    </recommendedName>
</protein>
<dbReference type="Gene3D" id="1.20.1250.20">
    <property type="entry name" value="MFS general substrate transporter like domains"/>
    <property type="match status" value="2"/>
</dbReference>
<feature type="transmembrane region" description="Helical" evidence="7">
    <location>
        <begin position="352"/>
        <end position="370"/>
    </location>
</feature>
<evidence type="ECO:0000313" key="10">
    <source>
        <dbReference type="Proteomes" id="UP000663840"/>
    </source>
</evidence>
<feature type="transmembrane region" description="Helical" evidence="7">
    <location>
        <begin position="119"/>
        <end position="141"/>
    </location>
</feature>
<evidence type="ECO:0000256" key="6">
    <source>
        <dbReference type="ARBA" id="ARBA00023136"/>
    </source>
</evidence>
<comment type="similarity">
    <text evidence="2">Belongs to the major facilitator superfamily.</text>
</comment>
<evidence type="ECO:0000256" key="3">
    <source>
        <dbReference type="ARBA" id="ARBA00022448"/>
    </source>
</evidence>
<comment type="subcellular location">
    <subcellularLocation>
        <location evidence="1">Endomembrane system</location>
        <topology evidence="1">Multi-pass membrane protein</topology>
    </subcellularLocation>
</comment>
<keyword evidence="6 7" id="KW-0472">Membrane</keyword>
<sequence>MTSSRLSLPTDILSAHFDTESNIFSKPRATYRVQPLVSPAPVSEQDYGHEALEMTTFHNTAPPQMTSQGPAEATAWTMAERSEWIAIAACCGCMFMGGWNDASTGPLLPAIQNHYNIDFVVVSMLFVSSCIGFIMAAVMNIHLADRLGFGKVIFLGVALQNAQSNTFIAQLPNNASTKMGLLHASYGMGAFIAPLIATQFAQLPRWSFYYMTSLGVALLNALSLFSAFKLRRLHDITGVNEPNLSASQSEESKYKGILSSRAVQLIALFIWVYVGTEVTIGGWIVTFIIEVRGGGASAGYISSGFFGGLMLGRVVLLWINKKVGERRVVYIYGLLAIGLESVVWLVPDVIGNALAVAVVGLFLGPMYPIAMNITSSVIPRRILTGSIGWIASFGQAGSAVFPFITGVFAQKYGVKVLQPLLVGTLATLIVLWSMVPSGPRRRGE</sequence>
<dbReference type="Pfam" id="PF07690">
    <property type="entry name" value="MFS_1"/>
    <property type="match status" value="1"/>
</dbReference>
<proteinExistence type="inferred from homology"/>
<keyword evidence="4 7" id="KW-0812">Transmembrane</keyword>
<dbReference type="PANTHER" id="PTHR23514:SF3">
    <property type="entry name" value="BYPASS OF STOP CODON PROTEIN 6"/>
    <property type="match status" value="1"/>
</dbReference>
<feature type="transmembrane region" description="Helical" evidence="7">
    <location>
        <begin position="382"/>
        <end position="404"/>
    </location>
</feature>
<dbReference type="InterPro" id="IPR020846">
    <property type="entry name" value="MFS_dom"/>
</dbReference>
<keyword evidence="5 7" id="KW-1133">Transmembrane helix</keyword>
<dbReference type="GO" id="GO:0012505">
    <property type="term" value="C:endomembrane system"/>
    <property type="evidence" value="ECO:0007669"/>
    <property type="project" value="UniProtKB-SubCell"/>
</dbReference>
<evidence type="ECO:0000313" key="9">
    <source>
        <dbReference type="EMBL" id="CAE6419973.1"/>
    </source>
</evidence>
<feature type="transmembrane region" description="Helical" evidence="7">
    <location>
        <begin position="82"/>
        <end position="99"/>
    </location>
</feature>
<dbReference type="EMBL" id="CAJMWR010001248">
    <property type="protein sequence ID" value="CAE6419973.1"/>
    <property type="molecule type" value="Genomic_DNA"/>
</dbReference>
<dbReference type="InterPro" id="IPR051788">
    <property type="entry name" value="MFS_Transporter"/>
</dbReference>
<evidence type="ECO:0000256" key="7">
    <source>
        <dbReference type="SAM" id="Phobius"/>
    </source>
</evidence>
<accession>A0A8H2X7K8</accession>
<gene>
    <name evidence="9" type="ORF">RDB_LOCUS53153</name>
</gene>
<feature type="transmembrane region" description="Helical" evidence="7">
    <location>
        <begin position="265"/>
        <end position="289"/>
    </location>
</feature>
<dbReference type="InterPro" id="IPR036259">
    <property type="entry name" value="MFS_trans_sf"/>
</dbReference>
<dbReference type="FunFam" id="1.20.1250.20:FF:000286">
    <property type="entry name" value="MFS efflux transporter"/>
    <property type="match status" value="1"/>
</dbReference>
<name>A0A8H2X7K8_9AGAM</name>
<dbReference type="Proteomes" id="UP000663840">
    <property type="component" value="Unassembled WGS sequence"/>
</dbReference>